<evidence type="ECO:0000256" key="1">
    <source>
        <dbReference type="SAM" id="MobiDB-lite"/>
    </source>
</evidence>
<organism evidence="2 3">
    <name type="scientific">Discostella pseudostelligera</name>
    <dbReference type="NCBI Taxonomy" id="259834"/>
    <lineage>
        <taxon>Eukaryota</taxon>
        <taxon>Sar</taxon>
        <taxon>Stramenopiles</taxon>
        <taxon>Ochrophyta</taxon>
        <taxon>Bacillariophyta</taxon>
        <taxon>Coscinodiscophyceae</taxon>
        <taxon>Thalassiosirophycidae</taxon>
        <taxon>Stephanodiscales</taxon>
        <taxon>Stephanodiscaceae</taxon>
        <taxon>Discostella</taxon>
    </lineage>
</organism>
<dbReference type="AlphaFoldDB" id="A0ABD3MS83"/>
<comment type="caution">
    <text evidence="2">The sequence shown here is derived from an EMBL/GenBank/DDBJ whole genome shotgun (WGS) entry which is preliminary data.</text>
</comment>
<feature type="region of interest" description="Disordered" evidence="1">
    <location>
        <begin position="345"/>
        <end position="378"/>
    </location>
</feature>
<proteinExistence type="predicted"/>
<gene>
    <name evidence="2" type="ORF">ACHAWU_003404</name>
</gene>
<evidence type="ECO:0000313" key="2">
    <source>
        <dbReference type="EMBL" id="KAL3766648.1"/>
    </source>
</evidence>
<sequence>MRRIMEEESTNPETLAASAAAMKNMTPEDMAKLISEMEKMPDDQKAQLEDMGMDPDTMLVSMRMMKDNPQLMATAQKLMENMTPEQMLEQSRAAQAKMSSMSKEELEQAAEMAKKQMENLSPDLVDEAIQAMKESSMEALSEKPMPEGVIPGSSSDPNVIDAMYRVAEMMSKPATGKVTFQAFSTLPPITVLSGDRDQDLSKQELAECWSEGSLGATRVDRAGFERVWKEVQEYFEEDIMEEARATCHPKVKKSRADIVESAPPTVGGSLSEDQMKVVNEQVKKMTDEDMQQMLESMTNIGPEEEARMRAMGADPAMMKKAAEMMKSNPMMRKAAQMMMKNMSPDQMLKASQQAQSQMANMSKEDLEKAMEQMNQGGK</sequence>
<keyword evidence="3" id="KW-1185">Reference proteome</keyword>
<dbReference type="Proteomes" id="UP001530293">
    <property type="component" value="Unassembled WGS sequence"/>
</dbReference>
<reference evidence="2 3" key="1">
    <citation type="submission" date="2024-10" db="EMBL/GenBank/DDBJ databases">
        <title>Updated reference genomes for cyclostephanoid diatoms.</title>
        <authorList>
            <person name="Roberts W.R."/>
            <person name="Alverson A.J."/>
        </authorList>
    </citation>
    <scope>NUCLEOTIDE SEQUENCE [LARGE SCALE GENOMIC DNA]</scope>
    <source>
        <strain evidence="2 3">AJA232-27</strain>
    </source>
</reference>
<protein>
    <submittedName>
        <fullName evidence="2">Uncharacterized protein</fullName>
    </submittedName>
</protein>
<accession>A0ABD3MS83</accession>
<name>A0ABD3MS83_9STRA</name>
<evidence type="ECO:0000313" key="3">
    <source>
        <dbReference type="Proteomes" id="UP001530293"/>
    </source>
</evidence>
<feature type="compositionally biased region" description="Low complexity" evidence="1">
    <location>
        <begin position="346"/>
        <end position="361"/>
    </location>
</feature>
<dbReference type="EMBL" id="JALLBG020000082">
    <property type="protein sequence ID" value="KAL3766648.1"/>
    <property type="molecule type" value="Genomic_DNA"/>
</dbReference>